<dbReference type="AlphaFoldDB" id="A5D0P4"/>
<dbReference type="SUPFAM" id="SSF52467">
    <property type="entry name" value="DHS-like NAD/FAD-binding domain"/>
    <property type="match status" value="1"/>
</dbReference>
<dbReference type="Gene3D" id="3.40.50.620">
    <property type="entry name" value="HUPs"/>
    <property type="match status" value="1"/>
</dbReference>
<keyword evidence="6" id="KW-1185">Reference proteome</keyword>
<dbReference type="GO" id="GO:0033539">
    <property type="term" value="P:fatty acid beta-oxidation using acyl-CoA dehydrogenase"/>
    <property type="evidence" value="ECO:0007669"/>
    <property type="project" value="TreeGrafter"/>
</dbReference>
<feature type="binding site" evidence="3">
    <location>
        <position position="298"/>
    </location>
    <ligand>
        <name>FAD</name>
        <dbReference type="ChEBI" id="CHEBI:57692"/>
    </ligand>
</feature>
<comment type="similarity">
    <text evidence="1">Belongs to the ETF alpha-subunit/FixB family.</text>
</comment>
<feature type="binding site" evidence="3">
    <location>
        <begin position="277"/>
        <end position="284"/>
    </location>
    <ligand>
        <name>FAD</name>
        <dbReference type="ChEBI" id="CHEBI:57692"/>
    </ligand>
</feature>
<proteinExistence type="inferred from homology"/>
<dbReference type="SMART" id="SM00893">
    <property type="entry name" value="ETF"/>
    <property type="match status" value="1"/>
</dbReference>
<dbReference type="InterPro" id="IPR014729">
    <property type="entry name" value="Rossmann-like_a/b/a_fold"/>
</dbReference>
<feature type="binding site" evidence="3">
    <location>
        <begin position="245"/>
        <end position="246"/>
    </location>
    <ligand>
        <name>FAD</name>
        <dbReference type="ChEBI" id="CHEBI:57692"/>
    </ligand>
</feature>
<dbReference type="Proteomes" id="UP000006556">
    <property type="component" value="Chromosome"/>
</dbReference>
<feature type="domain" description="Electron transfer flavoprotein alpha/beta-subunit N-terminal" evidence="4">
    <location>
        <begin position="8"/>
        <end position="197"/>
    </location>
</feature>
<dbReference type="Pfam" id="PF00766">
    <property type="entry name" value="ETF_alpha"/>
    <property type="match status" value="1"/>
</dbReference>
<dbReference type="PANTHER" id="PTHR43153:SF1">
    <property type="entry name" value="ELECTRON TRANSFER FLAVOPROTEIN SUBUNIT ALPHA, MITOCHONDRIAL"/>
    <property type="match status" value="1"/>
</dbReference>
<evidence type="ECO:0000256" key="2">
    <source>
        <dbReference type="ARBA" id="ARBA00022630"/>
    </source>
</evidence>
<dbReference type="InterPro" id="IPR014731">
    <property type="entry name" value="ETF_asu_C"/>
</dbReference>
<dbReference type="PANTHER" id="PTHR43153">
    <property type="entry name" value="ELECTRON TRANSFER FLAVOPROTEIN ALPHA"/>
    <property type="match status" value="1"/>
</dbReference>
<evidence type="ECO:0000259" key="4">
    <source>
        <dbReference type="SMART" id="SM00893"/>
    </source>
</evidence>
<dbReference type="PIRSF" id="PIRSF000089">
    <property type="entry name" value="Electra_flavoP_a"/>
    <property type="match status" value="1"/>
</dbReference>
<dbReference type="HOGENOM" id="CLU_034178_1_1_9"/>
<dbReference type="STRING" id="370438.PTH_2002"/>
<dbReference type="SUPFAM" id="SSF52402">
    <property type="entry name" value="Adenine nucleotide alpha hydrolases-like"/>
    <property type="match status" value="1"/>
</dbReference>
<dbReference type="eggNOG" id="COG2025">
    <property type="taxonomic scope" value="Bacteria"/>
</dbReference>
<accession>A5D0P4</accession>
<dbReference type="InterPro" id="IPR029035">
    <property type="entry name" value="DHS-like_NAD/FAD-binding_dom"/>
</dbReference>
<evidence type="ECO:0000256" key="1">
    <source>
        <dbReference type="ARBA" id="ARBA00005817"/>
    </source>
</evidence>
<name>A5D0P4_PELTS</name>
<evidence type="ECO:0000256" key="3">
    <source>
        <dbReference type="PIRSR" id="PIRSR000089-1"/>
    </source>
</evidence>
<dbReference type="GO" id="GO:0009055">
    <property type="term" value="F:electron transfer activity"/>
    <property type="evidence" value="ECO:0007669"/>
    <property type="project" value="InterPro"/>
</dbReference>
<keyword evidence="2" id="KW-0285">Flavoprotein</keyword>
<dbReference type="KEGG" id="pth:PTH_2002"/>
<reference evidence="6" key="1">
    <citation type="journal article" date="2008" name="Genome Res.">
        <title>The genome of Pelotomaculum thermopropionicum reveals niche-associated evolution in anaerobic microbiota.</title>
        <authorList>
            <person name="Kosaka T."/>
            <person name="Kato S."/>
            <person name="Shimoyama T."/>
            <person name="Ishii S."/>
            <person name="Abe T."/>
            <person name="Watanabe K."/>
        </authorList>
    </citation>
    <scope>NUCLEOTIDE SEQUENCE [LARGE SCALE GENOMIC DNA]</scope>
    <source>
        <strain evidence="6">DSM 13744 / JCM 10971 / SI</strain>
    </source>
</reference>
<dbReference type="InterPro" id="IPR001308">
    <property type="entry name" value="ETF_a/FixB"/>
</dbReference>
<protein>
    <submittedName>
        <fullName evidence="5">Electron transfer flavoprotein, alpha subunit</fullName>
    </submittedName>
</protein>
<dbReference type="InterPro" id="IPR033947">
    <property type="entry name" value="ETF_alpha_N"/>
</dbReference>
<gene>
    <name evidence="5" type="primary">FixB</name>
    <name evidence="5" type="ordered locus">PTH_2002</name>
</gene>
<dbReference type="Pfam" id="PF01012">
    <property type="entry name" value="ETF"/>
    <property type="match status" value="1"/>
</dbReference>
<organism evidence="5 6">
    <name type="scientific">Pelotomaculum thermopropionicum (strain DSM 13744 / JCM 10971 / SI)</name>
    <dbReference type="NCBI Taxonomy" id="370438"/>
    <lineage>
        <taxon>Bacteria</taxon>
        <taxon>Bacillati</taxon>
        <taxon>Bacillota</taxon>
        <taxon>Clostridia</taxon>
        <taxon>Eubacteriales</taxon>
        <taxon>Desulfotomaculaceae</taxon>
        <taxon>Pelotomaculum</taxon>
    </lineage>
</organism>
<sequence length="340" mass="36573">MHKQTGAIWVIAEKAGDKPAEVSLELLGKARELAESNGVPVAAVLLGNNVEPLAEELIAFGADRVYLIDHPRLELYQNDTYALVLTGLIKRHRPETVLFGATYGGSELSATVAARLETGLAAHCVDLRFNEAGELVQVVPAFGGTVLCDITCPESRPQMASVRPGAFRKRERDTSRSGEVIKESAAVLDGYRSPLKAVRLVRHKPPGLPLEQAEVVVAGGWGVGPEAWHFLEKIALELGGAVGCTRPALDEGWVKDEGAMIGTSGKTVRPRVYLGFGISGSTHHTAGMKDSGVIISVNTDPEAPFFQVSDYGVVADAKDFLPVLLEKIREYKGLDKTTRR</sequence>
<dbReference type="GO" id="GO:0050660">
    <property type="term" value="F:flavin adenine dinucleotide binding"/>
    <property type="evidence" value="ECO:0007669"/>
    <property type="project" value="InterPro"/>
</dbReference>
<dbReference type="InterPro" id="IPR014730">
    <property type="entry name" value="ETF_a/b_N"/>
</dbReference>
<evidence type="ECO:0000313" key="5">
    <source>
        <dbReference type="EMBL" id="BAF60183.1"/>
    </source>
</evidence>
<dbReference type="EMBL" id="AP009389">
    <property type="protein sequence ID" value="BAF60183.1"/>
    <property type="molecule type" value="Genomic_DNA"/>
</dbReference>
<dbReference type="Gene3D" id="3.40.50.1220">
    <property type="entry name" value="TPP-binding domain"/>
    <property type="match status" value="1"/>
</dbReference>
<evidence type="ECO:0000313" key="6">
    <source>
        <dbReference type="Proteomes" id="UP000006556"/>
    </source>
</evidence>
<dbReference type="CDD" id="cd01715">
    <property type="entry name" value="ETF_alpha"/>
    <property type="match status" value="1"/>
</dbReference>
<comment type="cofactor">
    <cofactor evidence="3">
        <name>FAD</name>
        <dbReference type="ChEBI" id="CHEBI:57692"/>
    </cofactor>
    <text evidence="3">Binds 1 FAD per dimer.</text>
</comment>
<keyword evidence="3" id="KW-0274">FAD</keyword>